<evidence type="ECO:0000313" key="2">
    <source>
        <dbReference type="EMBL" id="OGL85876.1"/>
    </source>
</evidence>
<evidence type="ECO:0000256" key="1">
    <source>
        <dbReference type="SAM" id="Phobius"/>
    </source>
</evidence>
<keyword evidence="1" id="KW-1133">Transmembrane helix</keyword>
<evidence type="ECO:0000313" key="3">
    <source>
        <dbReference type="Proteomes" id="UP000178723"/>
    </source>
</evidence>
<comment type="caution">
    <text evidence="2">The sequence shown here is derived from an EMBL/GenBank/DDBJ whole genome shotgun (WGS) entry which is preliminary data.</text>
</comment>
<feature type="transmembrane region" description="Helical" evidence="1">
    <location>
        <begin position="7"/>
        <end position="29"/>
    </location>
</feature>
<dbReference type="EMBL" id="MGEP01000057">
    <property type="protein sequence ID" value="OGL85876.1"/>
    <property type="molecule type" value="Genomic_DNA"/>
</dbReference>
<sequence>MDNRKLLIISFLDAAGVLVYTSAVAWVMFNGQKIFGPVKSFWGPVAFLLLFVLSASVVGLLVLGRPVYIYLDGAKREGVILLLLTILWLFVITVGVFLLYLLGVVS</sequence>
<dbReference type="STRING" id="1802407.A3I40_00660"/>
<feature type="transmembrane region" description="Helical" evidence="1">
    <location>
        <begin position="41"/>
        <end position="68"/>
    </location>
</feature>
<keyword evidence="1" id="KW-0812">Transmembrane</keyword>
<dbReference type="AlphaFoldDB" id="A0A1F7V5R5"/>
<name>A0A1F7V5R5_9BACT</name>
<reference evidence="2 3" key="1">
    <citation type="journal article" date="2016" name="Nat. Commun.">
        <title>Thousands of microbial genomes shed light on interconnected biogeochemical processes in an aquifer system.</title>
        <authorList>
            <person name="Anantharaman K."/>
            <person name="Brown C.T."/>
            <person name="Hug L.A."/>
            <person name="Sharon I."/>
            <person name="Castelle C.J."/>
            <person name="Probst A.J."/>
            <person name="Thomas B.C."/>
            <person name="Singh A."/>
            <person name="Wilkins M.J."/>
            <person name="Karaoz U."/>
            <person name="Brodie E.L."/>
            <person name="Williams K.H."/>
            <person name="Hubbard S.S."/>
            <person name="Banfield J.F."/>
        </authorList>
    </citation>
    <scope>NUCLEOTIDE SEQUENCE [LARGE SCALE GENOMIC DNA]</scope>
</reference>
<feature type="transmembrane region" description="Helical" evidence="1">
    <location>
        <begin position="80"/>
        <end position="102"/>
    </location>
</feature>
<proteinExistence type="predicted"/>
<accession>A0A1F7V5R5</accession>
<organism evidence="2 3">
    <name type="scientific">Candidatus Uhrbacteria bacterium RIFCSPLOWO2_02_FULL_48_12</name>
    <dbReference type="NCBI Taxonomy" id="1802407"/>
    <lineage>
        <taxon>Bacteria</taxon>
        <taxon>Candidatus Uhriibacteriota</taxon>
    </lineage>
</organism>
<keyword evidence="1" id="KW-0472">Membrane</keyword>
<dbReference type="Proteomes" id="UP000178723">
    <property type="component" value="Unassembled WGS sequence"/>
</dbReference>
<protein>
    <submittedName>
        <fullName evidence="2">Uncharacterized protein</fullName>
    </submittedName>
</protein>
<gene>
    <name evidence="2" type="ORF">A3I40_00660</name>
</gene>